<evidence type="ECO:0000313" key="2">
    <source>
        <dbReference type="EMBL" id="TDX02150.1"/>
    </source>
</evidence>
<dbReference type="EMBL" id="SODV01000001">
    <property type="protein sequence ID" value="TDX02150.1"/>
    <property type="molecule type" value="Genomic_DNA"/>
</dbReference>
<proteinExistence type="predicted"/>
<evidence type="ECO:0000259" key="1">
    <source>
        <dbReference type="Pfam" id="PF00144"/>
    </source>
</evidence>
<keyword evidence="3" id="KW-1185">Reference proteome</keyword>
<gene>
    <name evidence="2" type="ORF">EDB95_3200</name>
</gene>
<dbReference type="Pfam" id="PF00144">
    <property type="entry name" value="Beta-lactamase"/>
    <property type="match status" value="1"/>
</dbReference>
<dbReference type="Gene3D" id="2.130.10.10">
    <property type="entry name" value="YVTN repeat-like/Quinoprotein amine dehydrogenase"/>
    <property type="match status" value="1"/>
</dbReference>
<dbReference type="InterPro" id="IPR015943">
    <property type="entry name" value="WD40/YVTN_repeat-like_dom_sf"/>
</dbReference>
<dbReference type="PANTHER" id="PTHR43283">
    <property type="entry name" value="BETA-LACTAMASE-RELATED"/>
    <property type="match status" value="1"/>
</dbReference>
<organism evidence="2 3">
    <name type="scientific">Dinghuibacter silviterrae</name>
    <dbReference type="NCBI Taxonomy" id="1539049"/>
    <lineage>
        <taxon>Bacteria</taxon>
        <taxon>Pseudomonadati</taxon>
        <taxon>Bacteroidota</taxon>
        <taxon>Chitinophagia</taxon>
        <taxon>Chitinophagales</taxon>
        <taxon>Chitinophagaceae</taxon>
        <taxon>Dinghuibacter</taxon>
    </lineage>
</organism>
<dbReference type="InterPro" id="IPR012338">
    <property type="entry name" value="Beta-lactam/transpept-like"/>
</dbReference>
<dbReference type="OrthoDB" id="9797709at2"/>
<dbReference type="InterPro" id="IPR001466">
    <property type="entry name" value="Beta-lactam-related"/>
</dbReference>
<evidence type="ECO:0000313" key="3">
    <source>
        <dbReference type="Proteomes" id="UP000294498"/>
    </source>
</evidence>
<dbReference type="Proteomes" id="UP000294498">
    <property type="component" value="Unassembled WGS sequence"/>
</dbReference>
<dbReference type="SUPFAM" id="SSF56601">
    <property type="entry name" value="beta-lactamase/transpeptidase-like"/>
    <property type="match status" value="1"/>
</dbReference>
<accession>A0A4R8DUS6</accession>
<name>A0A4R8DUS6_9BACT</name>
<dbReference type="RefSeq" id="WP_133994773.1">
    <property type="nucleotide sequence ID" value="NZ_SODV01000001.1"/>
</dbReference>
<feature type="domain" description="Beta-lactamase-related" evidence="1">
    <location>
        <begin position="243"/>
        <end position="573"/>
    </location>
</feature>
<dbReference type="InterPro" id="IPR011045">
    <property type="entry name" value="N2O_reductase_N"/>
</dbReference>
<comment type="caution">
    <text evidence="2">The sequence shown here is derived from an EMBL/GenBank/DDBJ whole genome shotgun (WGS) entry which is preliminary data.</text>
</comment>
<sequence>MFYYYDDSGIPDQLHTLVQEYGPNGIAALAFTPSGGWVIVSMNGDYCASGIPDDCFQQLVQYINNGDLINVMAFTPDGGWVIVTNTAYCASGIPDDCFSALVSYFNAGYAITCIAFPPAGGDSWVILAGGILTASNIDDECFQFLCNYLPSTRQARWVVFPPQGGWAILAGDYYEARGIPDDCFAQFGAFIQAGALPDLLAFAPDGGWSLISNTPDPYNPPDTIRQIEENIMYGTGSTDTIWNRMRHYNVPGVSMAVVLNNQVAWATSYGTLEEGGDQYVYTDTAFQAASCSKPVSALGYYQLVQNGLIAFDANINPYMPWNPPVCPSATPSWLSLVTIQLLLQHRGGISGEGVPDPQNQCSNFGGFSGYPNVPGQLIPSLMQILEGAPPANSGPIQLTYEPSLTSPQYYSGPGYMIMMYLLEQLTGQDFGTYMQTNVLAPLGMNNSSFDLYIPANLSRAAAGHDQNGNMYPGGGNNHPEATAAGLRTNPTDYCQMICCLNQNGTLNGNTILTPGNVNYMVQQSTGTFSNWAPNAQNFNYCHNGINAGFKCIFYGFSGIGAGLMIMTNGDNGDSLYTEIATTVVQMYNW</sequence>
<protein>
    <submittedName>
        <fullName evidence="2">Beta-lactamase</fullName>
    </submittedName>
</protein>
<dbReference type="InterPro" id="IPR050789">
    <property type="entry name" value="Diverse_Enzym_Activities"/>
</dbReference>
<reference evidence="2 3" key="1">
    <citation type="submission" date="2019-03" db="EMBL/GenBank/DDBJ databases">
        <title>Genomic Encyclopedia of Type Strains, Phase IV (KMG-IV): sequencing the most valuable type-strain genomes for metagenomic binning, comparative biology and taxonomic classification.</title>
        <authorList>
            <person name="Goeker M."/>
        </authorList>
    </citation>
    <scope>NUCLEOTIDE SEQUENCE [LARGE SCALE GENOMIC DNA]</scope>
    <source>
        <strain evidence="2 3">DSM 100059</strain>
    </source>
</reference>
<dbReference type="AlphaFoldDB" id="A0A4R8DUS6"/>
<dbReference type="Gene3D" id="3.40.710.10">
    <property type="entry name" value="DD-peptidase/beta-lactamase superfamily"/>
    <property type="match status" value="1"/>
</dbReference>
<dbReference type="SUPFAM" id="SSF50974">
    <property type="entry name" value="Nitrous oxide reductase, N-terminal domain"/>
    <property type="match status" value="1"/>
</dbReference>